<dbReference type="EMBL" id="BTSX01000005">
    <property type="protein sequence ID" value="GMT00824.1"/>
    <property type="molecule type" value="Genomic_DNA"/>
</dbReference>
<comment type="caution">
    <text evidence="2">The sequence shown here is derived from an EMBL/GenBank/DDBJ whole genome shotgun (WGS) entry which is preliminary data.</text>
</comment>
<feature type="region of interest" description="Disordered" evidence="1">
    <location>
        <begin position="1"/>
        <end position="23"/>
    </location>
</feature>
<keyword evidence="3" id="KW-1185">Reference proteome</keyword>
<evidence type="ECO:0000313" key="2">
    <source>
        <dbReference type="EMBL" id="GMT00824.1"/>
    </source>
</evidence>
<dbReference type="Proteomes" id="UP001432027">
    <property type="component" value="Unassembled WGS sequence"/>
</dbReference>
<feature type="compositionally biased region" description="Low complexity" evidence="1">
    <location>
        <begin position="32"/>
        <end position="43"/>
    </location>
</feature>
<feature type="region of interest" description="Disordered" evidence="1">
    <location>
        <begin position="32"/>
        <end position="51"/>
    </location>
</feature>
<accession>A0AAV5U319</accession>
<organism evidence="2 3">
    <name type="scientific">Pristionchus entomophagus</name>
    <dbReference type="NCBI Taxonomy" id="358040"/>
    <lineage>
        <taxon>Eukaryota</taxon>
        <taxon>Metazoa</taxon>
        <taxon>Ecdysozoa</taxon>
        <taxon>Nematoda</taxon>
        <taxon>Chromadorea</taxon>
        <taxon>Rhabditida</taxon>
        <taxon>Rhabditina</taxon>
        <taxon>Diplogasteromorpha</taxon>
        <taxon>Diplogasteroidea</taxon>
        <taxon>Neodiplogasteridae</taxon>
        <taxon>Pristionchus</taxon>
    </lineage>
</organism>
<proteinExistence type="predicted"/>
<dbReference type="AlphaFoldDB" id="A0AAV5U319"/>
<evidence type="ECO:0000256" key="1">
    <source>
        <dbReference type="SAM" id="MobiDB-lite"/>
    </source>
</evidence>
<protein>
    <submittedName>
        <fullName evidence="2">Uncharacterized protein</fullName>
    </submittedName>
</protein>
<sequence>ANESIVSSDPNSSLRRSANPNQARRQILSLSLQSTQLTSTPPSKSDSVQKSLILDKTQIIREERRNRMRSMGIHVAADNDDRTIYELPVVIKKTKSRRRVHKLKWKDAIVDPDWTSVRSGRQLTKESEI</sequence>
<feature type="non-terminal residue" evidence="2">
    <location>
        <position position="1"/>
    </location>
</feature>
<evidence type="ECO:0000313" key="3">
    <source>
        <dbReference type="Proteomes" id="UP001432027"/>
    </source>
</evidence>
<name>A0AAV5U319_9BILA</name>
<gene>
    <name evidence="2" type="ORF">PENTCL1PPCAC_22998</name>
</gene>
<reference evidence="2" key="1">
    <citation type="submission" date="2023-10" db="EMBL/GenBank/DDBJ databases">
        <title>Genome assembly of Pristionchus species.</title>
        <authorList>
            <person name="Yoshida K."/>
            <person name="Sommer R.J."/>
        </authorList>
    </citation>
    <scope>NUCLEOTIDE SEQUENCE</scope>
    <source>
        <strain evidence="2">RS0144</strain>
    </source>
</reference>